<name>A0A8H8DGG1_9FUNG</name>
<gene>
    <name evidence="2" type="ORF">BJ554DRAFT_2733</name>
</gene>
<organism evidence="2 3">
    <name type="scientific">Olpidium bornovanus</name>
    <dbReference type="NCBI Taxonomy" id="278681"/>
    <lineage>
        <taxon>Eukaryota</taxon>
        <taxon>Fungi</taxon>
        <taxon>Fungi incertae sedis</taxon>
        <taxon>Olpidiomycota</taxon>
        <taxon>Olpidiomycotina</taxon>
        <taxon>Olpidiomycetes</taxon>
        <taxon>Olpidiales</taxon>
        <taxon>Olpidiaceae</taxon>
        <taxon>Olpidium</taxon>
    </lineage>
</organism>
<accession>A0A8H8DGG1</accession>
<dbReference type="AlphaFoldDB" id="A0A8H8DGG1"/>
<comment type="caution">
    <text evidence="2">The sequence shown here is derived from an EMBL/GenBank/DDBJ whole genome shotgun (WGS) entry which is preliminary data.</text>
</comment>
<evidence type="ECO:0000256" key="1">
    <source>
        <dbReference type="SAM" id="MobiDB-lite"/>
    </source>
</evidence>
<reference evidence="2 3" key="1">
    <citation type="journal article" name="Sci. Rep.">
        <title>Genome-scale phylogenetic analyses confirm Olpidium as the closest living zoosporic fungus to the non-flagellated, terrestrial fungi.</title>
        <authorList>
            <person name="Chang Y."/>
            <person name="Rochon D."/>
            <person name="Sekimoto S."/>
            <person name="Wang Y."/>
            <person name="Chovatia M."/>
            <person name="Sandor L."/>
            <person name="Salamov A."/>
            <person name="Grigoriev I.V."/>
            <person name="Stajich J.E."/>
            <person name="Spatafora J.W."/>
        </authorList>
    </citation>
    <scope>NUCLEOTIDE SEQUENCE [LARGE SCALE GENOMIC DNA]</scope>
    <source>
        <strain evidence="2">S191</strain>
    </source>
</reference>
<dbReference type="Proteomes" id="UP000673691">
    <property type="component" value="Unassembled WGS sequence"/>
</dbReference>
<feature type="compositionally biased region" description="Low complexity" evidence="1">
    <location>
        <begin position="619"/>
        <end position="631"/>
    </location>
</feature>
<evidence type="ECO:0000313" key="3">
    <source>
        <dbReference type="Proteomes" id="UP000673691"/>
    </source>
</evidence>
<feature type="region of interest" description="Disordered" evidence="1">
    <location>
        <begin position="556"/>
        <end position="662"/>
    </location>
</feature>
<feature type="compositionally biased region" description="Low complexity" evidence="1">
    <location>
        <begin position="566"/>
        <end position="590"/>
    </location>
</feature>
<feature type="compositionally biased region" description="Pro residues" evidence="1">
    <location>
        <begin position="632"/>
        <end position="659"/>
    </location>
</feature>
<feature type="non-terminal residue" evidence="2">
    <location>
        <position position="1"/>
    </location>
</feature>
<protein>
    <submittedName>
        <fullName evidence="2">Uncharacterized protein</fullName>
    </submittedName>
</protein>
<evidence type="ECO:0000313" key="2">
    <source>
        <dbReference type="EMBL" id="KAG5457296.1"/>
    </source>
</evidence>
<proteinExistence type="predicted"/>
<keyword evidence="3" id="KW-1185">Reference proteome</keyword>
<sequence length="873" mass="92818">TLSARRRWNHREFIAASDRSSDSATCGLGVVAATAVPENAAGTLTFRQCVSVNPLSRPAADDCNAAIPGATVLSTSRDGRLKSSSCLVLMFDKLREYKTFKNEQDVHAPIGCRVGALRPAGLLSDTPTRAADAYLSQPNVRRESDGLTARVNCSAGSRLVHEFLTYVEANEPTSSEELVKFHMQFPEQPLPMPGSALVFSDKMYHGGEGRASGWFRARCGSTLKAFGEGRQGVSYKFEVRGGETAVQDPLGPSVEDDVGTPRHFAYDTARTFVDRLLFVGAGSVLPHDHGAWWEVDELVAAVEPLLGLLAPPVQQQYVRPQLEGLPAALSANWSATSIYGGGPRDSEGSSCKAVLYRGRGCLPQGAGEKMPEIPFEGFFKRVTGQRTTSLYFLRKSKELPASTSCGVAVAGRLRYLSVMRGGKKLLEATVTGNVTPWQGGRDAAGKTNLRCYAIGRCCRPPTKVLDVEVVLPVVSTPVVSTPYLKRFSSKSPLNCSSMDWPKPLWGVRPQANSRFALTRTLQQKLPAAPSAPPASARRAASAAFGRLPRHLRRLHPLAAPLPPPSAARRAVAPPPSARRAAYAAAATSAPSAPPPAAFGRPARHPRRLHPLAVPPTPPSAARRAIRAASIRSPPPTPPPATSAPSPPPPATSAPSPPPSAACRAVSKHNSSWCFPAARPTALEEPTASLLATAYTETLLHAYTDLAREEARLLVGKDQLWTKSSMSLSLPGPAPPVSGLVRPARIQIALLTVVEGGVAALLKIPPKVGERLPPGTLIQERVDNLPMAHELCPLRRGQPNRLRANPRVLRGTGSGWSTNAASPTASAWPAAHDFTGKARMKAAGGCRHYAAVLPGASSSCRASRGVPSTRHLPA</sequence>
<dbReference type="EMBL" id="JAEFCI010010305">
    <property type="protein sequence ID" value="KAG5457296.1"/>
    <property type="molecule type" value="Genomic_DNA"/>
</dbReference>